<proteinExistence type="predicted"/>
<organism evidence="2">
    <name type="scientific">Oryza brachyantha</name>
    <name type="common">malo sina</name>
    <dbReference type="NCBI Taxonomy" id="4533"/>
    <lineage>
        <taxon>Eukaryota</taxon>
        <taxon>Viridiplantae</taxon>
        <taxon>Streptophyta</taxon>
        <taxon>Embryophyta</taxon>
        <taxon>Tracheophyta</taxon>
        <taxon>Spermatophyta</taxon>
        <taxon>Magnoliopsida</taxon>
        <taxon>Liliopsida</taxon>
        <taxon>Poales</taxon>
        <taxon>Poaceae</taxon>
        <taxon>BOP clade</taxon>
        <taxon>Oryzoideae</taxon>
        <taxon>Oryzeae</taxon>
        <taxon>Oryzinae</taxon>
        <taxon>Oryza</taxon>
    </lineage>
</organism>
<keyword evidence="3" id="KW-1185">Reference proteome</keyword>
<dbReference type="AlphaFoldDB" id="J3NC79"/>
<dbReference type="Gramene" id="OB12G15870.1">
    <property type="protein sequence ID" value="OB12G15870.1"/>
    <property type="gene ID" value="OB12G15870"/>
</dbReference>
<sequence length="193" mass="22264">MGEQHGWRQEQQRNLHEWGTSHNGGGNNSRQPAARLGVAHGSSRNQAKAGFCKPKQRGQRGWRQGTRQRLIGLGGGAQNRDLEGRARGRGRQTVWRIGSKYLLKQTISPTRKKLADPHDLGEWWLLPRMNFRAKFKGAFDTLVMLTCWLIWKEHNARIFNQKFRSAAELFSDLREEIRVWIMAGFFSIFDDHG</sequence>
<dbReference type="EnsemblPlants" id="OB12G15870.1">
    <property type="protein sequence ID" value="OB12G15870.1"/>
    <property type="gene ID" value="OB12G15870"/>
</dbReference>
<dbReference type="Proteomes" id="UP000006038">
    <property type="component" value="Chromosome 12"/>
</dbReference>
<dbReference type="HOGENOM" id="CLU_1410775_0_0_1"/>
<reference evidence="2" key="2">
    <citation type="submission" date="2013-04" db="UniProtKB">
        <authorList>
            <consortium name="EnsemblPlants"/>
        </authorList>
    </citation>
    <scope>IDENTIFICATION</scope>
</reference>
<reference evidence="2" key="1">
    <citation type="journal article" date="2013" name="Nat. Commun.">
        <title>Whole-genome sequencing of Oryza brachyantha reveals mechanisms underlying Oryza genome evolution.</title>
        <authorList>
            <person name="Chen J."/>
            <person name="Huang Q."/>
            <person name="Gao D."/>
            <person name="Wang J."/>
            <person name="Lang Y."/>
            <person name="Liu T."/>
            <person name="Li B."/>
            <person name="Bai Z."/>
            <person name="Luis Goicoechea J."/>
            <person name="Liang C."/>
            <person name="Chen C."/>
            <person name="Zhang W."/>
            <person name="Sun S."/>
            <person name="Liao Y."/>
            <person name="Zhang X."/>
            <person name="Yang L."/>
            <person name="Song C."/>
            <person name="Wang M."/>
            <person name="Shi J."/>
            <person name="Liu G."/>
            <person name="Liu J."/>
            <person name="Zhou H."/>
            <person name="Zhou W."/>
            <person name="Yu Q."/>
            <person name="An N."/>
            <person name="Chen Y."/>
            <person name="Cai Q."/>
            <person name="Wang B."/>
            <person name="Liu B."/>
            <person name="Min J."/>
            <person name="Huang Y."/>
            <person name="Wu H."/>
            <person name="Li Z."/>
            <person name="Zhang Y."/>
            <person name="Yin Y."/>
            <person name="Song W."/>
            <person name="Jiang J."/>
            <person name="Jackson S.A."/>
            <person name="Wing R.A."/>
            <person name="Wang J."/>
            <person name="Chen M."/>
        </authorList>
    </citation>
    <scope>NUCLEOTIDE SEQUENCE [LARGE SCALE GENOMIC DNA]</scope>
    <source>
        <strain evidence="2">cv. IRGC 101232</strain>
    </source>
</reference>
<accession>J3NC79</accession>
<feature type="region of interest" description="Disordered" evidence="1">
    <location>
        <begin position="17"/>
        <end position="64"/>
    </location>
</feature>
<evidence type="ECO:0000313" key="2">
    <source>
        <dbReference type="EnsemblPlants" id="OB12G15870.1"/>
    </source>
</evidence>
<protein>
    <submittedName>
        <fullName evidence="2">Uncharacterized protein</fullName>
    </submittedName>
</protein>
<evidence type="ECO:0000313" key="3">
    <source>
        <dbReference type="Proteomes" id="UP000006038"/>
    </source>
</evidence>
<name>J3NC79_ORYBR</name>
<evidence type="ECO:0000256" key="1">
    <source>
        <dbReference type="SAM" id="MobiDB-lite"/>
    </source>
</evidence>